<evidence type="ECO:0000259" key="2">
    <source>
        <dbReference type="PROSITE" id="PS51471"/>
    </source>
</evidence>
<dbReference type="PRINTS" id="PR00682">
    <property type="entry name" value="IPNSYNTHASE"/>
</dbReference>
<keyword evidence="1" id="KW-0479">Metal-binding</keyword>
<comment type="similarity">
    <text evidence="1">Belongs to the iron/ascorbate-dependent oxidoreductase family.</text>
</comment>
<dbReference type="InterPro" id="IPR027443">
    <property type="entry name" value="IPNS-like_sf"/>
</dbReference>
<dbReference type="Pfam" id="PF14226">
    <property type="entry name" value="DIOX_N"/>
    <property type="match status" value="1"/>
</dbReference>
<keyword evidence="1" id="KW-0408">Iron</keyword>
<evidence type="ECO:0000313" key="4">
    <source>
        <dbReference type="Proteomes" id="UP001215280"/>
    </source>
</evidence>
<keyword evidence="4" id="KW-1185">Reference proteome</keyword>
<proteinExistence type="inferred from homology"/>
<dbReference type="GO" id="GO:0016491">
    <property type="term" value="F:oxidoreductase activity"/>
    <property type="evidence" value="ECO:0007669"/>
    <property type="project" value="UniProtKB-KW"/>
</dbReference>
<dbReference type="EMBL" id="JARJLG010000033">
    <property type="protein sequence ID" value="KAJ7766316.1"/>
    <property type="molecule type" value="Genomic_DNA"/>
</dbReference>
<organism evidence="3 4">
    <name type="scientific">Mycena maculata</name>
    <dbReference type="NCBI Taxonomy" id="230809"/>
    <lineage>
        <taxon>Eukaryota</taxon>
        <taxon>Fungi</taxon>
        <taxon>Dikarya</taxon>
        <taxon>Basidiomycota</taxon>
        <taxon>Agaricomycotina</taxon>
        <taxon>Agaricomycetes</taxon>
        <taxon>Agaricomycetidae</taxon>
        <taxon>Agaricales</taxon>
        <taxon>Marasmiineae</taxon>
        <taxon>Mycenaceae</taxon>
        <taxon>Mycena</taxon>
    </lineage>
</organism>
<feature type="domain" description="Fe2OG dioxygenase" evidence="2">
    <location>
        <begin position="186"/>
        <end position="294"/>
    </location>
</feature>
<dbReference type="AlphaFoldDB" id="A0AAD7JJQ5"/>
<dbReference type="InterPro" id="IPR044861">
    <property type="entry name" value="IPNS-like_FE2OG_OXY"/>
</dbReference>
<dbReference type="InterPro" id="IPR050231">
    <property type="entry name" value="Iron_ascorbate_oxido_reductase"/>
</dbReference>
<comment type="caution">
    <text evidence="3">The sequence shown here is derived from an EMBL/GenBank/DDBJ whole genome shotgun (WGS) entry which is preliminary data.</text>
</comment>
<accession>A0AAD7JJQ5</accession>
<evidence type="ECO:0000313" key="3">
    <source>
        <dbReference type="EMBL" id="KAJ7766316.1"/>
    </source>
</evidence>
<evidence type="ECO:0000256" key="1">
    <source>
        <dbReference type="RuleBase" id="RU003682"/>
    </source>
</evidence>
<dbReference type="Pfam" id="PF03171">
    <property type="entry name" value="2OG-FeII_Oxy"/>
    <property type="match status" value="1"/>
</dbReference>
<dbReference type="InterPro" id="IPR026992">
    <property type="entry name" value="DIOX_N"/>
</dbReference>
<dbReference type="SUPFAM" id="SSF51197">
    <property type="entry name" value="Clavaminate synthase-like"/>
    <property type="match status" value="1"/>
</dbReference>
<dbReference type="PANTHER" id="PTHR47990">
    <property type="entry name" value="2-OXOGLUTARATE (2OG) AND FE(II)-DEPENDENT OXYGENASE SUPERFAMILY PROTEIN-RELATED"/>
    <property type="match status" value="1"/>
</dbReference>
<protein>
    <submittedName>
        <fullName evidence="3">Clavaminate synthase-like protein</fullName>
    </submittedName>
</protein>
<dbReference type="Proteomes" id="UP001215280">
    <property type="component" value="Unassembled WGS sequence"/>
</dbReference>
<dbReference type="PROSITE" id="PS51471">
    <property type="entry name" value="FE2OG_OXY"/>
    <property type="match status" value="1"/>
</dbReference>
<sequence>MPSLTVPQIPHYISPPVTKETLEYAELAVIDLSKADDAHGRAAMALQASEAMRTHGFFYVVNHGYTPEQTARMFDIADVPFSGVSSEEKHTYTARMKDTGSYQGYKPRQYWHINNGVHDQLEHYNINRDVTKREHPEAIRPLLGEIEAFARHTHFNVLHPVLRLLALGLELPEDALVDLHGFSSVGETYVRFMKYYPRTQDEELKTKNVWLKGHTDFGTITVLYSQSVAALQILGRDGTWKWIKHMENALVINAGDALEFLSGGYYKATIHRVVQPPVDQQNHTRLGLFYFCMTDDAIRLAPLSESPVLQRAGIIRRVEDVDAPTMEAWRKGRTSAYGQSALKATYEGTEEELINGVVVKHYN</sequence>
<dbReference type="InterPro" id="IPR005123">
    <property type="entry name" value="Oxoglu/Fe-dep_dioxygenase_dom"/>
</dbReference>
<dbReference type="Gene3D" id="2.60.120.330">
    <property type="entry name" value="B-lactam Antibiotic, Isopenicillin N Synthase, Chain"/>
    <property type="match status" value="1"/>
</dbReference>
<reference evidence="3" key="1">
    <citation type="submission" date="2023-03" db="EMBL/GenBank/DDBJ databases">
        <title>Massive genome expansion in bonnet fungi (Mycena s.s.) driven by repeated elements and novel gene families across ecological guilds.</title>
        <authorList>
            <consortium name="Lawrence Berkeley National Laboratory"/>
            <person name="Harder C.B."/>
            <person name="Miyauchi S."/>
            <person name="Viragh M."/>
            <person name="Kuo A."/>
            <person name="Thoen E."/>
            <person name="Andreopoulos B."/>
            <person name="Lu D."/>
            <person name="Skrede I."/>
            <person name="Drula E."/>
            <person name="Henrissat B."/>
            <person name="Morin E."/>
            <person name="Kohler A."/>
            <person name="Barry K."/>
            <person name="LaButti K."/>
            <person name="Morin E."/>
            <person name="Salamov A."/>
            <person name="Lipzen A."/>
            <person name="Mereny Z."/>
            <person name="Hegedus B."/>
            <person name="Baldrian P."/>
            <person name="Stursova M."/>
            <person name="Weitz H."/>
            <person name="Taylor A."/>
            <person name="Grigoriev I.V."/>
            <person name="Nagy L.G."/>
            <person name="Martin F."/>
            <person name="Kauserud H."/>
        </authorList>
    </citation>
    <scope>NUCLEOTIDE SEQUENCE</scope>
    <source>
        <strain evidence="3">CBHHK188m</strain>
    </source>
</reference>
<dbReference type="GO" id="GO:0046872">
    <property type="term" value="F:metal ion binding"/>
    <property type="evidence" value="ECO:0007669"/>
    <property type="project" value="UniProtKB-KW"/>
</dbReference>
<name>A0AAD7JJQ5_9AGAR</name>
<gene>
    <name evidence="3" type="ORF">DFH07DRAFT_809542</name>
</gene>
<keyword evidence="1" id="KW-0560">Oxidoreductase</keyword>